<dbReference type="EMBL" id="FNXG01000003">
    <property type="protein sequence ID" value="SEI00396.1"/>
    <property type="molecule type" value="Genomic_DNA"/>
</dbReference>
<feature type="domain" description="VOC" evidence="1">
    <location>
        <begin position="12"/>
        <end position="131"/>
    </location>
</feature>
<protein>
    <submittedName>
        <fullName evidence="2">Glyoxalase/Bleomycin resistance protein/Dioxygenase superfamily protein</fullName>
    </submittedName>
</protein>
<dbReference type="Pfam" id="PF00903">
    <property type="entry name" value="Glyoxalase"/>
    <property type="match status" value="1"/>
</dbReference>
<dbReference type="OrthoDB" id="5243302at2"/>
<name>A0A1H6MFQ6_9RHOB</name>
<dbReference type="Gene3D" id="3.10.180.10">
    <property type="entry name" value="2,3-Dihydroxybiphenyl 1,2-Dioxygenase, domain 1"/>
    <property type="match status" value="1"/>
</dbReference>
<keyword evidence="2" id="KW-0560">Oxidoreductase</keyword>
<dbReference type="RefSeq" id="WP_090848126.1">
    <property type="nucleotide sequence ID" value="NZ_FNXG01000003.1"/>
</dbReference>
<dbReference type="GO" id="GO:0051213">
    <property type="term" value="F:dioxygenase activity"/>
    <property type="evidence" value="ECO:0007669"/>
    <property type="project" value="UniProtKB-KW"/>
</dbReference>
<dbReference type="AlphaFoldDB" id="A0A1H6MFQ6"/>
<dbReference type="PROSITE" id="PS51819">
    <property type="entry name" value="VOC"/>
    <property type="match status" value="1"/>
</dbReference>
<sequence>MIKPRPIAQKPVLHHVTFKTTRLQEMIDWYEAVVGCTPNFAFEGAAWTTNDTANHRIAFLTTPGIKDDPDKVAHSGIHHTAFEFGTLQALLDNYERLAEVGILPHICLDHGLTMSFYYVDPDGNSVELQSDNFGNWIHSAHWMQTSPEFAREPIGVEVDPPRLIAALKEGVPLSDLLKRSREGAYLPETPGDIRLPA</sequence>
<accession>A0A1H6MFQ6</accession>
<evidence type="ECO:0000313" key="2">
    <source>
        <dbReference type="EMBL" id="SEI00396.1"/>
    </source>
</evidence>
<dbReference type="InterPro" id="IPR004360">
    <property type="entry name" value="Glyas_Fos-R_dOase_dom"/>
</dbReference>
<evidence type="ECO:0000313" key="3">
    <source>
        <dbReference type="Proteomes" id="UP000199125"/>
    </source>
</evidence>
<dbReference type="Proteomes" id="UP000199125">
    <property type="component" value="Unassembled WGS sequence"/>
</dbReference>
<gene>
    <name evidence="2" type="ORF">SAMN04488075_2227</name>
</gene>
<dbReference type="SUPFAM" id="SSF54593">
    <property type="entry name" value="Glyoxalase/Bleomycin resistance protein/Dihydroxybiphenyl dioxygenase"/>
    <property type="match status" value="1"/>
</dbReference>
<dbReference type="STRING" id="65735.SAMN04488075_2227"/>
<proteinExistence type="predicted"/>
<evidence type="ECO:0000259" key="1">
    <source>
        <dbReference type="PROSITE" id="PS51819"/>
    </source>
</evidence>
<dbReference type="InterPro" id="IPR029068">
    <property type="entry name" value="Glyas_Bleomycin-R_OHBP_Dase"/>
</dbReference>
<organism evidence="2 3">
    <name type="scientific">Paracoccus alkenifer</name>
    <dbReference type="NCBI Taxonomy" id="65735"/>
    <lineage>
        <taxon>Bacteria</taxon>
        <taxon>Pseudomonadati</taxon>
        <taxon>Pseudomonadota</taxon>
        <taxon>Alphaproteobacteria</taxon>
        <taxon>Rhodobacterales</taxon>
        <taxon>Paracoccaceae</taxon>
        <taxon>Paracoccus</taxon>
    </lineage>
</organism>
<reference evidence="3" key="1">
    <citation type="submission" date="2016-10" db="EMBL/GenBank/DDBJ databases">
        <authorList>
            <person name="Varghese N."/>
            <person name="Submissions S."/>
        </authorList>
    </citation>
    <scope>NUCLEOTIDE SEQUENCE [LARGE SCALE GENOMIC DNA]</scope>
    <source>
        <strain evidence="3">DSM 11593</strain>
    </source>
</reference>
<keyword evidence="3" id="KW-1185">Reference proteome</keyword>
<keyword evidence="2" id="KW-0223">Dioxygenase</keyword>
<dbReference type="InterPro" id="IPR037523">
    <property type="entry name" value="VOC_core"/>
</dbReference>